<name>A0AA88XME1_PINIB</name>
<dbReference type="EMBL" id="VSWD01000011">
    <property type="protein sequence ID" value="KAK3088534.1"/>
    <property type="molecule type" value="Genomic_DNA"/>
</dbReference>
<organism evidence="1 2">
    <name type="scientific">Pinctada imbricata</name>
    <name type="common">Atlantic pearl-oyster</name>
    <name type="synonym">Pinctada martensii</name>
    <dbReference type="NCBI Taxonomy" id="66713"/>
    <lineage>
        <taxon>Eukaryota</taxon>
        <taxon>Metazoa</taxon>
        <taxon>Spiralia</taxon>
        <taxon>Lophotrochozoa</taxon>
        <taxon>Mollusca</taxon>
        <taxon>Bivalvia</taxon>
        <taxon>Autobranchia</taxon>
        <taxon>Pteriomorphia</taxon>
        <taxon>Pterioida</taxon>
        <taxon>Pterioidea</taxon>
        <taxon>Pteriidae</taxon>
        <taxon>Pinctada</taxon>
    </lineage>
</organism>
<proteinExistence type="predicted"/>
<dbReference type="Proteomes" id="UP001186944">
    <property type="component" value="Unassembled WGS sequence"/>
</dbReference>
<evidence type="ECO:0000313" key="2">
    <source>
        <dbReference type="Proteomes" id="UP001186944"/>
    </source>
</evidence>
<dbReference type="AlphaFoldDB" id="A0AA88XME1"/>
<gene>
    <name evidence="1" type="ORF">FSP39_020257</name>
</gene>
<evidence type="ECO:0000313" key="1">
    <source>
        <dbReference type="EMBL" id="KAK3088534.1"/>
    </source>
</evidence>
<comment type="caution">
    <text evidence="1">The sequence shown here is derived from an EMBL/GenBank/DDBJ whole genome shotgun (WGS) entry which is preliminary data.</text>
</comment>
<keyword evidence="2" id="KW-1185">Reference proteome</keyword>
<sequence length="569" mass="65409">MYLFHLQAEDYLDHGQAQQVRTNLEAFGSRTLFVPAGREFILRFCLSKTSRVSVERVSLVNDVPLTYSLDYKTGYINGRCINDSHCMEDDDKVTLLAGQHFLTISNSEDSQMVDFEIDYLAIYVDDTNLQIDVFRCQVFCFQWIRQNIFKPLGNHELHKATVENLSHRTSCAEVDNIKVPIFHSNSKKIEVKATHPGYKTFYNHRDPDFSNCKIDNTILWRMENTNLRNVLAYGEKFYISRDSNDQRSISVKFYLEGVEQDSVDSDIGTVLTLRIGNLSDNIEVTMSYSGRAEKIIRAGSQLYSKTSDEIAWSIPDFTFSDKIENQIILSFSKLPDDLFIKSLMLKKRSFNHDKRFKLYGGNGVAVEGVQLDFWWLQNQTMSVHIQKTQKVFTNVHYLVIYISKPWTKDEWAQVLVLYQDGNARILPVTPEGVDWIPFGSSILIGESDPSAKRPHAAISQVDVLVEDMSLKLTYTNGNTARMQIVPYFDSTSLLLTDINFSFKLPLLTFRSMYVKDGNSDVDHMTVDDGREFPILSNWNNLSGTSLMFFRKCNSRHNTQSPDLSIYFLD</sequence>
<protein>
    <submittedName>
        <fullName evidence="1">Uncharacterized protein</fullName>
    </submittedName>
</protein>
<reference evidence="1" key="1">
    <citation type="submission" date="2019-08" db="EMBL/GenBank/DDBJ databases">
        <title>The improved chromosome-level genome for the pearl oyster Pinctada fucata martensii using PacBio sequencing and Hi-C.</title>
        <authorList>
            <person name="Zheng Z."/>
        </authorList>
    </citation>
    <scope>NUCLEOTIDE SEQUENCE</scope>
    <source>
        <strain evidence="1">ZZ-2019</strain>
        <tissue evidence="1">Adductor muscle</tissue>
    </source>
</reference>
<accession>A0AA88XME1</accession>